<keyword evidence="5" id="KW-0378">Hydrolase</keyword>
<feature type="transmembrane region" description="Helical" evidence="3">
    <location>
        <begin position="78"/>
        <end position="95"/>
    </location>
</feature>
<keyword evidence="3" id="KW-1133">Transmembrane helix</keyword>
<comment type="subcellular location">
    <subcellularLocation>
        <location evidence="1">Cell membrane</location>
        <topology evidence="1">Multi-pass membrane protein</topology>
    </subcellularLocation>
</comment>
<evidence type="ECO:0000256" key="1">
    <source>
        <dbReference type="ARBA" id="ARBA00004651"/>
    </source>
</evidence>
<keyword evidence="2" id="KW-1003">Cell membrane</keyword>
<dbReference type="Gene3D" id="1.20.1110.10">
    <property type="entry name" value="Calcium-transporting ATPase, transmembrane domain"/>
    <property type="match status" value="2"/>
</dbReference>
<keyword evidence="3" id="KW-0812">Transmembrane</keyword>
<dbReference type="EMBL" id="AJWZ01000757">
    <property type="protein sequence ID" value="EKC75852.1"/>
    <property type="molecule type" value="Genomic_DNA"/>
</dbReference>
<name>K1TRY2_9ZZZZ</name>
<dbReference type="EC" id="3.6.3.-" evidence="5"/>
<dbReference type="GO" id="GO:0005886">
    <property type="term" value="C:plasma membrane"/>
    <property type="evidence" value="ECO:0007669"/>
    <property type="project" value="UniProtKB-SubCell"/>
</dbReference>
<dbReference type="InterPro" id="IPR023298">
    <property type="entry name" value="ATPase_P-typ_TM_dom_sf"/>
</dbReference>
<accession>K1TRY2</accession>
<reference evidence="5" key="1">
    <citation type="journal article" date="2013" name="Environ. Microbiol.">
        <title>Microbiota from the distal guts of lean and obese adolescents exhibit partial functional redundancy besides clear differences in community structure.</title>
        <authorList>
            <person name="Ferrer M."/>
            <person name="Ruiz A."/>
            <person name="Lanza F."/>
            <person name="Haange S.B."/>
            <person name="Oberbach A."/>
            <person name="Till H."/>
            <person name="Bargiela R."/>
            <person name="Campoy C."/>
            <person name="Segura M.T."/>
            <person name="Richter M."/>
            <person name="von Bergen M."/>
            <person name="Seifert J."/>
            <person name="Suarez A."/>
        </authorList>
    </citation>
    <scope>NUCLEOTIDE SEQUENCE</scope>
</reference>
<dbReference type="GO" id="GO:1990573">
    <property type="term" value="P:potassium ion import across plasma membrane"/>
    <property type="evidence" value="ECO:0007669"/>
    <property type="project" value="TreeGrafter"/>
</dbReference>
<dbReference type="SUPFAM" id="SSF81665">
    <property type="entry name" value="Calcium ATPase, transmembrane domain M"/>
    <property type="match status" value="1"/>
</dbReference>
<feature type="transmembrane region" description="Helical" evidence="3">
    <location>
        <begin position="116"/>
        <end position="137"/>
    </location>
</feature>
<sequence>MPFAPVHLLFINLLTDSLPAIALGLEPDRSEVMSEKPRLADESILTKDFLSKIGLEGLVIGAMTMISFLTGYNQNGTLLGSTYAFGTLCLARLFHGYNCKSDHPVIFTKGLFHNKWLQGAFVLGAVLITTVLTVPGFHNLFKSGNVESDAAWMCIFICFCKPSDYSIT</sequence>
<dbReference type="GO" id="GO:0030007">
    <property type="term" value="P:intracellular potassium ion homeostasis"/>
    <property type="evidence" value="ECO:0007669"/>
    <property type="project" value="TreeGrafter"/>
</dbReference>
<dbReference type="PANTHER" id="PTHR43294:SF21">
    <property type="entry name" value="CATION TRANSPORTING ATPASE"/>
    <property type="match status" value="1"/>
</dbReference>
<organism evidence="5">
    <name type="scientific">human gut metagenome</name>
    <dbReference type="NCBI Taxonomy" id="408170"/>
    <lineage>
        <taxon>unclassified sequences</taxon>
        <taxon>metagenomes</taxon>
        <taxon>organismal metagenomes</taxon>
    </lineage>
</organism>
<dbReference type="InterPro" id="IPR006068">
    <property type="entry name" value="ATPase_P-typ_cation-transptr_C"/>
</dbReference>
<protein>
    <submittedName>
        <fullName evidence="5">Membrane protein containing ATPase, P-type cation-transporter</fullName>
        <ecNumber evidence="5">3.6.3.-</ecNumber>
    </submittedName>
</protein>
<dbReference type="GO" id="GO:0005391">
    <property type="term" value="F:P-type sodium:potassium-exchanging transporter activity"/>
    <property type="evidence" value="ECO:0007669"/>
    <property type="project" value="TreeGrafter"/>
</dbReference>
<evidence type="ECO:0000256" key="3">
    <source>
        <dbReference type="SAM" id="Phobius"/>
    </source>
</evidence>
<dbReference type="InterPro" id="IPR050510">
    <property type="entry name" value="Cation_transp_ATPase_P-type"/>
</dbReference>
<dbReference type="AlphaFoldDB" id="K1TRY2"/>
<dbReference type="GO" id="GO:0006883">
    <property type="term" value="P:intracellular sodium ion homeostasis"/>
    <property type="evidence" value="ECO:0007669"/>
    <property type="project" value="TreeGrafter"/>
</dbReference>
<dbReference type="GO" id="GO:0036376">
    <property type="term" value="P:sodium ion export across plasma membrane"/>
    <property type="evidence" value="ECO:0007669"/>
    <property type="project" value="TreeGrafter"/>
</dbReference>
<gene>
    <name evidence="5" type="ORF">OBE_01150</name>
</gene>
<evidence type="ECO:0000313" key="5">
    <source>
        <dbReference type="EMBL" id="EKC75852.1"/>
    </source>
</evidence>
<evidence type="ECO:0000259" key="4">
    <source>
        <dbReference type="Pfam" id="PF00689"/>
    </source>
</evidence>
<dbReference type="Pfam" id="PF00689">
    <property type="entry name" value="Cation_ATPase_C"/>
    <property type="match status" value="1"/>
</dbReference>
<dbReference type="GO" id="GO:0016787">
    <property type="term" value="F:hydrolase activity"/>
    <property type="evidence" value="ECO:0007669"/>
    <property type="project" value="UniProtKB-KW"/>
</dbReference>
<feature type="domain" description="Cation-transporting P-type ATPase C-terminal" evidence="4">
    <location>
        <begin position="1"/>
        <end position="159"/>
    </location>
</feature>
<feature type="transmembrane region" description="Helical" evidence="3">
    <location>
        <begin position="53"/>
        <end position="72"/>
    </location>
</feature>
<evidence type="ECO:0000256" key="2">
    <source>
        <dbReference type="ARBA" id="ARBA00022475"/>
    </source>
</evidence>
<keyword evidence="3" id="KW-0472">Membrane</keyword>
<dbReference type="GO" id="GO:1902600">
    <property type="term" value="P:proton transmembrane transport"/>
    <property type="evidence" value="ECO:0007669"/>
    <property type="project" value="TreeGrafter"/>
</dbReference>
<dbReference type="PANTHER" id="PTHR43294">
    <property type="entry name" value="SODIUM/POTASSIUM-TRANSPORTING ATPASE SUBUNIT ALPHA"/>
    <property type="match status" value="1"/>
</dbReference>
<comment type="caution">
    <text evidence="5">The sequence shown here is derived from an EMBL/GenBank/DDBJ whole genome shotgun (WGS) entry which is preliminary data.</text>
</comment>
<proteinExistence type="predicted"/>